<feature type="chain" id="PRO_5045829758" description="SCP domain-containing protein" evidence="1">
    <location>
        <begin position="30"/>
        <end position="336"/>
    </location>
</feature>
<feature type="domain" description="SCP" evidence="2">
    <location>
        <begin position="100"/>
        <end position="212"/>
    </location>
</feature>
<dbReference type="Pfam" id="PF00188">
    <property type="entry name" value="CAP"/>
    <property type="match status" value="1"/>
</dbReference>
<accession>A0ABP9WX24</accession>
<evidence type="ECO:0000256" key="1">
    <source>
        <dbReference type="SAM" id="SignalP"/>
    </source>
</evidence>
<dbReference type="Gene3D" id="3.40.33.10">
    <property type="entry name" value="CAP"/>
    <property type="match status" value="1"/>
</dbReference>
<evidence type="ECO:0000313" key="4">
    <source>
        <dbReference type="Proteomes" id="UP001428290"/>
    </source>
</evidence>
<proteinExistence type="predicted"/>
<dbReference type="RefSeq" id="WP_345721377.1">
    <property type="nucleotide sequence ID" value="NZ_BAABRU010000004.1"/>
</dbReference>
<dbReference type="Proteomes" id="UP001428290">
    <property type="component" value="Unassembled WGS sequence"/>
</dbReference>
<organism evidence="3 4">
    <name type="scientific">Herpetosiphon gulosus</name>
    <dbReference type="NCBI Taxonomy" id="1973496"/>
    <lineage>
        <taxon>Bacteria</taxon>
        <taxon>Bacillati</taxon>
        <taxon>Chloroflexota</taxon>
        <taxon>Chloroflexia</taxon>
        <taxon>Herpetosiphonales</taxon>
        <taxon>Herpetosiphonaceae</taxon>
        <taxon>Herpetosiphon</taxon>
    </lineage>
</organism>
<feature type="signal peptide" evidence="1">
    <location>
        <begin position="1"/>
        <end position="29"/>
    </location>
</feature>
<evidence type="ECO:0000259" key="2">
    <source>
        <dbReference type="Pfam" id="PF00188"/>
    </source>
</evidence>
<dbReference type="SUPFAM" id="SSF55797">
    <property type="entry name" value="PR-1-like"/>
    <property type="match status" value="1"/>
</dbReference>
<gene>
    <name evidence="3" type="ORF">Hgul01_01554</name>
</gene>
<dbReference type="EMBL" id="BAABRU010000004">
    <property type="protein sequence ID" value="GAA5527761.1"/>
    <property type="molecule type" value="Genomic_DNA"/>
</dbReference>
<name>A0ABP9WX24_9CHLR</name>
<dbReference type="InterPro" id="IPR035940">
    <property type="entry name" value="CAP_sf"/>
</dbReference>
<protein>
    <recommendedName>
        <fullName evidence="2">SCP domain-containing protein</fullName>
    </recommendedName>
</protein>
<dbReference type="InterPro" id="IPR014044">
    <property type="entry name" value="CAP_dom"/>
</dbReference>
<reference evidence="3 4" key="1">
    <citation type="submission" date="2024-02" db="EMBL/GenBank/DDBJ databases">
        <title>Herpetosiphon gulosus NBRC 112829.</title>
        <authorList>
            <person name="Ichikawa N."/>
            <person name="Katano-Makiyama Y."/>
            <person name="Hidaka K."/>
        </authorList>
    </citation>
    <scope>NUCLEOTIDE SEQUENCE [LARGE SCALE GENOMIC DNA]</scope>
    <source>
        <strain evidence="3 4">NBRC 112829</strain>
    </source>
</reference>
<evidence type="ECO:0000313" key="3">
    <source>
        <dbReference type="EMBL" id="GAA5527761.1"/>
    </source>
</evidence>
<keyword evidence="4" id="KW-1185">Reference proteome</keyword>
<keyword evidence="1" id="KW-0732">Signal</keyword>
<sequence length="336" mass="36695">MQVVQYWLRTKRRWFIVSALIFCLVGSVAGQEPQALAGGSMNYLPAVMFNADLDIHNRQSVVNFYQNYYLTSMAVDIGWTGNASTCTPGTTTQAFRDTVLARINYFRRMAGMGTVTFDTALNAKAQQAALMMSRNRTLNHYPPSNWLCYTAEGNEAAGKSNLAAGVTANGTGAIGLYMSDDNTPSVGHRRWLLYPPTLKMGTGDVKAQTGTLDANSLWVVGNTGPRPATRTEYIAWPPAGFVPFMNAYKRWSFSLPSANFANAVVTMQKSGQPQALTIVSRSGGIADNTIVWDVTGYVTWPAPASDITYTVNVSNVVQNGQTRSFSYQVTVIDPSR</sequence>
<comment type="caution">
    <text evidence="3">The sequence shown here is derived from an EMBL/GenBank/DDBJ whole genome shotgun (WGS) entry which is preliminary data.</text>
</comment>